<feature type="non-terminal residue" evidence="2">
    <location>
        <position position="1"/>
    </location>
</feature>
<name>A0AAD9B509_DISEL</name>
<feature type="region of interest" description="Disordered" evidence="1">
    <location>
        <begin position="74"/>
        <end position="114"/>
    </location>
</feature>
<evidence type="ECO:0000313" key="3">
    <source>
        <dbReference type="Proteomes" id="UP001228049"/>
    </source>
</evidence>
<keyword evidence="3" id="KW-1185">Reference proteome</keyword>
<protein>
    <submittedName>
        <fullName evidence="2">Harmonin</fullName>
    </submittedName>
</protein>
<reference evidence="2" key="1">
    <citation type="submission" date="2023-04" db="EMBL/GenBank/DDBJ databases">
        <title>Chromosome-level genome of Chaenocephalus aceratus.</title>
        <authorList>
            <person name="Park H."/>
        </authorList>
    </citation>
    <scope>NUCLEOTIDE SEQUENCE</scope>
    <source>
        <strain evidence="2">DE</strain>
        <tissue evidence="2">Muscle</tissue>
    </source>
</reference>
<comment type="caution">
    <text evidence="2">The sequence shown here is derived from an EMBL/GenBank/DDBJ whole genome shotgun (WGS) entry which is preliminary data.</text>
</comment>
<gene>
    <name evidence="2" type="ORF">KUDE01_002102</name>
</gene>
<accession>A0AAD9B509</accession>
<organism evidence="2 3">
    <name type="scientific">Dissostichus eleginoides</name>
    <name type="common">Patagonian toothfish</name>
    <name type="synonym">Dissostichus amissus</name>
    <dbReference type="NCBI Taxonomy" id="100907"/>
    <lineage>
        <taxon>Eukaryota</taxon>
        <taxon>Metazoa</taxon>
        <taxon>Chordata</taxon>
        <taxon>Craniata</taxon>
        <taxon>Vertebrata</taxon>
        <taxon>Euteleostomi</taxon>
        <taxon>Actinopterygii</taxon>
        <taxon>Neopterygii</taxon>
        <taxon>Teleostei</taxon>
        <taxon>Neoteleostei</taxon>
        <taxon>Acanthomorphata</taxon>
        <taxon>Eupercaria</taxon>
        <taxon>Perciformes</taxon>
        <taxon>Notothenioidei</taxon>
        <taxon>Nototheniidae</taxon>
        <taxon>Dissostichus</taxon>
    </lineage>
</organism>
<dbReference type="Proteomes" id="UP001228049">
    <property type="component" value="Unassembled WGS sequence"/>
</dbReference>
<dbReference type="EMBL" id="JASDAP010000028">
    <property type="protein sequence ID" value="KAK1876781.1"/>
    <property type="molecule type" value="Genomic_DNA"/>
</dbReference>
<evidence type="ECO:0000256" key="1">
    <source>
        <dbReference type="SAM" id="MobiDB-lite"/>
    </source>
</evidence>
<feature type="non-terminal residue" evidence="2">
    <location>
        <position position="239"/>
    </location>
</feature>
<sequence length="239" mass="25308">PRRQALKLHGGSMAPLLAQLTSTLDSCSLIVSVRRAKKGPGKQPPGCLLLQTAAKLFETQSVCSSQITIRSSVSPPGSAARIASWRKEEKKRERKRPMVGHLSTRPAGVGSTPTESSRHLLAVCKAWLWVVCPPPPPPRGPSPRSSSPKEGLLPHGDFVIGPALVSVGVGCIPLSLIEKGAMSSLGLAGTQGFREEDDSEVPDVAKSPLTYVGVDILEDSPGSFTLYSCPRTFISPASR</sequence>
<proteinExistence type="predicted"/>
<evidence type="ECO:0000313" key="2">
    <source>
        <dbReference type="EMBL" id="KAK1876781.1"/>
    </source>
</evidence>
<dbReference type="AlphaFoldDB" id="A0AAD9B509"/>